<reference evidence="2" key="1">
    <citation type="submission" date="2016-04" db="EMBL/GenBank/DDBJ databases">
        <authorList>
            <person name="Ray J."/>
            <person name="Price M."/>
            <person name="Deutschbauer A."/>
        </authorList>
    </citation>
    <scope>NUCLEOTIDE SEQUENCE [LARGE SCALE GENOMIC DNA]</scope>
    <source>
        <strain evidence="2">FW300-N2E2</strain>
    </source>
</reference>
<reference evidence="1 2" key="2">
    <citation type="journal article" date="2018" name="Nature">
        <title>Mutant phenotypes for thousands of bacterial genes of unknown function.</title>
        <authorList>
            <person name="Price M.N."/>
            <person name="Wetmore K.M."/>
            <person name="Waters R.J."/>
            <person name="Callaghan M."/>
            <person name="Ray J."/>
            <person name="Liu H."/>
            <person name="Kuehl J.V."/>
            <person name="Melnyk R.A."/>
            <person name="Lamson J.S."/>
            <person name="Suh Y."/>
            <person name="Carlson H.K."/>
            <person name="Esquivel Z."/>
            <person name="Sadeeshkumar H."/>
            <person name="Chakraborty R."/>
            <person name="Zane G.M."/>
            <person name="Rubin B.E."/>
            <person name="Wall J.D."/>
            <person name="Visel A."/>
            <person name="Bristow J."/>
            <person name="Blow M.J."/>
            <person name="Arkin A.P."/>
            <person name="Deutschbauer A.M."/>
        </authorList>
    </citation>
    <scope>NUCLEOTIDE SEQUENCE [LARGE SCALE GENOMIC DNA]</scope>
    <source>
        <strain evidence="1 2">FW300-N2E2</strain>
    </source>
</reference>
<dbReference type="EMBL" id="CP015225">
    <property type="protein sequence ID" value="AMZ71421.1"/>
    <property type="molecule type" value="Genomic_DNA"/>
</dbReference>
<evidence type="ECO:0000313" key="2">
    <source>
        <dbReference type="Proteomes" id="UP000076083"/>
    </source>
</evidence>
<dbReference type="Proteomes" id="UP000076083">
    <property type="component" value="Chromosome"/>
</dbReference>
<dbReference type="AlphaFoldDB" id="A0A159ZXE6"/>
<sequence length="161" mass="18084">MNFREAVAVANTESQSLNFSYSPRNRSDVLGNETLFHIPLIALTIILLARSQAKPKRNDIGMLVGQCFEQSIASFKGSTQELGWSANLRVRTIKALTFLEDTGMVVVNKHNSRIDAAEPGKKFIDKVMSEESHLCVALLTIKRSYRNICKERDIEAKLDEI</sequence>
<proteinExistence type="predicted"/>
<organism evidence="1 2">
    <name type="scientific">Pseudomonas fluorescens</name>
    <dbReference type="NCBI Taxonomy" id="294"/>
    <lineage>
        <taxon>Bacteria</taxon>
        <taxon>Pseudomonadati</taxon>
        <taxon>Pseudomonadota</taxon>
        <taxon>Gammaproteobacteria</taxon>
        <taxon>Pseudomonadales</taxon>
        <taxon>Pseudomonadaceae</taxon>
        <taxon>Pseudomonas</taxon>
    </lineage>
</organism>
<protein>
    <submittedName>
        <fullName evidence="1">Uncharacterized protein</fullName>
    </submittedName>
</protein>
<evidence type="ECO:0000313" key="1">
    <source>
        <dbReference type="EMBL" id="AMZ71421.1"/>
    </source>
</evidence>
<dbReference type="RefSeq" id="WP_063321944.1">
    <property type="nucleotide sequence ID" value="NZ_CP015225.1"/>
</dbReference>
<gene>
    <name evidence="1" type="ORF">TK06_10080</name>
</gene>
<accession>A0A159ZXE6</accession>
<name>A0A159ZXE6_PSEFL</name>